<dbReference type="AlphaFoldDB" id="A0A497YBH8"/>
<evidence type="ECO:0000313" key="3">
    <source>
        <dbReference type="Proteomes" id="UP000273898"/>
    </source>
</evidence>
<evidence type="ECO:0000313" key="2">
    <source>
        <dbReference type="EMBL" id="RLJ79837.1"/>
    </source>
</evidence>
<evidence type="ECO:0000256" key="1">
    <source>
        <dbReference type="SAM" id="MobiDB-lite"/>
    </source>
</evidence>
<gene>
    <name evidence="2" type="ORF">BCL90_0553</name>
</gene>
<accession>A0A497YBH8</accession>
<protein>
    <submittedName>
        <fullName evidence="2">Uncharacterized protein</fullName>
    </submittedName>
</protein>
<comment type="caution">
    <text evidence="2">The sequence shown here is derived from an EMBL/GenBank/DDBJ whole genome shotgun (WGS) entry which is preliminary data.</text>
</comment>
<feature type="compositionally biased region" description="Basic and acidic residues" evidence="1">
    <location>
        <begin position="91"/>
        <end position="110"/>
    </location>
</feature>
<sequence>MSSGFLIKANKMPSNFIYKVLKQIYTMENEENKTVTTSGTNHPKPTDDVQLEIETVIPSTEKETEKPSEALKTEEVKDEKKLDDQDEEADTTEKPAEENKTDSDDKRDDIETATPSA</sequence>
<name>A0A497YBH8_9SPHI</name>
<feature type="region of interest" description="Disordered" evidence="1">
    <location>
        <begin position="56"/>
        <end position="117"/>
    </location>
</feature>
<proteinExistence type="predicted"/>
<reference evidence="2 3" key="1">
    <citation type="submission" date="2018-10" db="EMBL/GenBank/DDBJ databases">
        <title>Genomic Encyclopedia of Archaeal and Bacterial Type Strains, Phase II (KMG-II): from individual species to whole genera.</title>
        <authorList>
            <person name="Goeker M."/>
        </authorList>
    </citation>
    <scope>NUCLEOTIDE SEQUENCE [LARGE SCALE GENOMIC DNA]</scope>
    <source>
        <strain evidence="2 3">DSM 19624</strain>
    </source>
</reference>
<organism evidence="2 3">
    <name type="scientific">Pedobacter alluvionis</name>
    <dbReference type="NCBI Taxonomy" id="475253"/>
    <lineage>
        <taxon>Bacteria</taxon>
        <taxon>Pseudomonadati</taxon>
        <taxon>Bacteroidota</taxon>
        <taxon>Sphingobacteriia</taxon>
        <taxon>Sphingobacteriales</taxon>
        <taxon>Sphingobacteriaceae</taxon>
        <taxon>Pedobacter</taxon>
    </lineage>
</organism>
<feature type="compositionally biased region" description="Basic and acidic residues" evidence="1">
    <location>
        <begin position="60"/>
        <end position="83"/>
    </location>
</feature>
<dbReference type="EMBL" id="RCCK01000010">
    <property type="protein sequence ID" value="RLJ79837.1"/>
    <property type="molecule type" value="Genomic_DNA"/>
</dbReference>
<dbReference type="Proteomes" id="UP000273898">
    <property type="component" value="Unassembled WGS sequence"/>
</dbReference>